<dbReference type="AlphaFoldDB" id="A0A7W5G533"/>
<comment type="caution">
    <text evidence="1">The sequence shown here is derived from an EMBL/GenBank/DDBJ whole genome shotgun (WGS) entry which is preliminary data.</text>
</comment>
<protein>
    <recommendedName>
        <fullName evidence="3">Phasin domain-containing protein</fullName>
    </recommendedName>
</protein>
<proteinExistence type="predicted"/>
<keyword evidence="2" id="KW-1185">Reference proteome</keyword>
<accession>A0A7W5G533</accession>
<sequence>MMTQQEGVPGEPLTPANDAMLKWWNQQWLQGNLPMARIQLAWMESLADAMQFEAQCLHALAESGERMTGGYGTDPAKHPRELHERYHQLIRDVTHTHLQRLGKVAELSEDFRKRIWEEL</sequence>
<name>A0A7W5G533_9GAMM</name>
<evidence type="ECO:0000313" key="1">
    <source>
        <dbReference type="EMBL" id="MBB3140719.1"/>
    </source>
</evidence>
<organism evidence="1 2">
    <name type="scientific">Halomonas organivorans</name>
    <dbReference type="NCBI Taxonomy" id="257772"/>
    <lineage>
        <taxon>Bacteria</taxon>
        <taxon>Pseudomonadati</taxon>
        <taxon>Pseudomonadota</taxon>
        <taxon>Gammaproteobacteria</taxon>
        <taxon>Oceanospirillales</taxon>
        <taxon>Halomonadaceae</taxon>
        <taxon>Halomonas</taxon>
    </lineage>
</organism>
<dbReference type="RefSeq" id="WP_183387110.1">
    <property type="nucleotide sequence ID" value="NZ_JACHXM010000005.1"/>
</dbReference>
<reference evidence="1 2" key="1">
    <citation type="submission" date="2020-08" db="EMBL/GenBank/DDBJ databases">
        <title>Genomic Encyclopedia of Type Strains, Phase III (KMG-III): the genomes of soil and plant-associated and newly described type strains.</title>
        <authorList>
            <person name="Whitman W."/>
        </authorList>
    </citation>
    <scope>NUCLEOTIDE SEQUENCE [LARGE SCALE GENOMIC DNA]</scope>
    <source>
        <strain evidence="1 2">CECT 5995</strain>
    </source>
</reference>
<dbReference type="Proteomes" id="UP000525987">
    <property type="component" value="Unassembled WGS sequence"/>
</dbReference>
<evidence type="ECO:0008006" key="3">
    <source>
        <dbReference type="Google" id="ProtNLM"/>
    </source>
</evidence>
<dbReference type="EMBL" id="JACHXM010000005">
    <property type="protein sequence ID" value="MBB3140719.1"/>
    <property type="molecule type" value="Genomic_DNA"/>
</dbReference>
<evidence type="ECO:0000313" key="2">
    <source>
        <dbReference type="Proteomes" id="UP000525987"/>
    </source>
</evidence>
<gene>
    <name evidence="1" type="ORF">FHR96_001584</name>
</gene>